<evidence type="ECO:0000259" key="3">
    <source>
        <dbReference type="PROSITE" id="PS51117"/>
    </source>
</evidence>
<dbReference type="Pfam" id="PF00055">
    <property type="entry name" value="Laminin_N"/>
    <property type="match status" value="1"/>
</dbReference>
<accession>A0A8S4SRL8</accession>
<feature type="domain" description="Laminin N-terminal" evidence="3">
    <location>
        <begin position="35"/>
        <end position="147"/>
    </location>
</feature>
<evidence type="ECO:0000313" key="4">
    <source>
        <dbReference type="EMBL" id="CAH2269359.1"/>
    </source>
</evidence>
<name>A0A8S4SRL8_9NEOP</name>
<dbReference type="EMBL" id="CAKXAJ010026511">
    <property type="protein sequence ID" value="CAH2269359.1"/>
    <property type="molecule type" value="Genomic_DNA"/>
</dbReference>
<evidence type="ECO:0000313" key="5">
    <source>
        <dbReference type="Proteomes" id="UP000838756"/>
    </source>
</evidence>
<dbReference type="Gene3D" id="2.60.120.260">
    <property type="entry name" value="Galactose-binding domain-like"/>
    <property type="match status" value="1"/>
</dbReference>
<dbReference type="PROSITE" id="PS51117">
    <property type="entry name" value="LAMININ_NTER"/>
    <property type="match status" value="1"/>
</dbReference>
<keyword evidence="5" id="KW-1185">Reference proteome</keyword>
<organism evidence="4 5">
    <name type="scientific">Pararge aegeria aegeria</name>
    <dbReference type="NCBI Taxonomy" id="348720"/>
    <lineage>
        <taxon>Eukaryota</taxon>
        <taxon>Metazoa</taxon>
        <taxon>Ecdysozoa</taxon>
        <taxon>Arthropoda</taxon>
        <taxon>Hexapoda</taxon>
        <taxon>Insecta</taxon>
        <taxon>Pterygota</taxon>
        <taxon>Neoptera</taxon>
        <taxon>Endopterygota</taxon>
        <taxon>Lepidoptera</taxon>
        <taxon>Glossata</taxon>
        <taxon>Ditrysia</taxon>
        <taxon>Papilionoidea</taxon>
        <taxon>Nymphalidae</taxon>
        <taxon>Satyrinae</taxon>
        <taxon>Satyrini</taxon>
        <taxon>Parargina</taxon>
        <taxon>Pararge</taxon>
    </lineage>
</organism>
<evidence type="ECO:0000256" key="1">
    <source>
        <dbReference type="ARBA" id="ARBA00023157"/>
    </source>
</evidence>
<dbReference type="AlphaFoldDB" id="A0A8S4SRL8"/>
<gene>
    <name evidence="4" type="primary">jg14065</name>
    <name evidence="4" type="ORF">PAEG_LOCUS27579</name>
</gene>
<dbReference type="InterPro" id="IPR008211">
    <property type="entry name" value="Laminin_N"/>
</dbReference>
<evidence type="ECO:0000256" key="2">
    <source>
        <dbReference type="ARBA" id="ARBA00023292"/>
    </source>
</evidence>
<keyword evidence="2" id="KW-0424">Laminin EGF-like domain</keyword>
<proteinExistence type="predicted"/>
<dbReference type="OrthoDB" id="10011303at2759"/>
<keyword evidence="1" id="KW-1015">Disulfide bond</keyword>
<sequence length="147" mass="15707">MVTANEVQANKDIKRRAVLDRLSSTTLSEVGVASAASGLLPAPLDVAPFSSVAANATCGQRGAEEFCRDMPGKFDLPNLNSYFHRQIYYRRGVVCDVCGGPEGSSPRQHPASMAVDGDPDTWWQSPVITENGEYQHVGLVATLPGVS</sequence>
<comment type="caution">
    <text evidence="4">The sequence shown here is derived from an EMBL/GenBank/DDBJ whole genome shotgun (WGS) entry which is preliminary data.</text>
</comment>
<protein>
    <submittedName>
        <fullName evidence="4">Jg14065 protein</fullName>
    </submittedName>
</protein>
<reference evidence="4" key="1">
    <citation type="submission" date="2022-03" db="EMBL/GenBank/DDBJ databases">
        <authorList>
            <person name="Lindestad O."/>
        </authorList>
    </citation>
    <scope>NUCLEOTIDE SEQUENCE</scope>
</reference>
<dbReference type="Proteomes" id="UP000838756">
    <property type="component" value="Unassembled WGS sequence"/>
</dbReference>